<sequence length="345" mass="37846">MPRTDTFATATALTPSYTSSLSQQTVFATPVSRHLPRIRLLPANPLVGQMVLPPKPRWEPTSRDLEGCSIRVLGNEESNEATRSSKAPNDRLGGLFWMVYPRTDTRPKWWDLRGSGGLLVCSIDPPNIAHSVLPDNMMDFEAASRICSLRPRIDRLALSAIGVRFSLSSRGKVILNRNAELTRDAEIVAVGFTEAVIASKAAFTYEVQLRRNGLSEFPASVNVEQRGLREMNKLVEEFILWHMATPPTSFDNIDVSGSNGNPRSFAQMNSLSTLVRTMVARDTFGHYGHASPIYTHSSSSIRRYAGLYAKASDVSRAHAGGVGVEFYVGLALAGKKKIIEAVILG</sequence>
<gene>
    <name evidence="1" type="ORF">BDN72DRAFT_855068</name>
</gene>
<proteinExistence type="predicted"/>
<protein>
    <submittedName>
        <fullName evidence="1">Uncharacterized protein</fullName>
    </submittedName>
</protein>
<dbReference type="Proteomes" id="UP000308600">
    <property type="component" value="Unassembled WGS sequence"/>
</dbReference>
<evidence type="ECO:0000313" key="2">
    <source>
        <dbReference type="Proteomes" id="UP000308600"/>
    </source>
</evidence>
<accession>A0ACD3B4P8</accession>
<keyword evidence="2" id="KW-1185">Reference proteome</keyword>
<evidence type="ECO:0000313" key="1">
    <source>
        <dbReference type="EMBL" id="TFK73048.1"/>
    </source>
</evidence>
<dbReference type="EMBL" id="ML208279">
    <property type="protein sequence ID" value="TFK73048.1"/>
    <property type="molecule type" value="Genomic_DNA"/>
</dbReference>
<reference evidence="1 2" key="1">
    <citation type="journal article" date="2019" name="Nat. Ecol. Evol.">
        <title>Megaphylogeny resolves global patterns of mushroom evolution.</title>
        <authorList>
            <person name="Varga T."/>
            <person name="Krizsan K."/>
            <person name="Foldi C."/>
            <person name="Dima B."/>
            <person name="Sanchez-Garcia M."/>
            <person name="Sanchez-Ramirez S."/>
            <person name="Szollosi G.J."/>
            <person name="Szarkandi J.G."/>
            <person name="Papp V."/>
            <person name="Albert L."/>
            <person name="Andreopoulos W."/>
            <person name="Angelini C."/>
            <person name="Antonin V."/>
            <person name="Barry K.W."/>
            <person name="Bougher N.L."/>
            <person name="Buchanan P."/>
            <person name="Buyck B."/>
            <person name="Bense V."/>
            <person name="Catcheside P."/>
            <person name="Chovatia M."/>
            <person name="Cooper J."/>
            <person name="Damon W."/>
            <person name="Desjardin D."/>
            <person name="Finy P."/>
            <person name="Geml J."/>
            <person name="Haridas S."/>
            <person name="Hughes K."/>
            <person name="Justo A."/>
            <person name="Karasinski D."/>
            <person name="Kautmanova I."/>
            <person name="Kiss B."/>
            <person name="Kocsube S."/>
            <person name="Kotiranta H."/>
            <person name="LaButti K.M."/>
            <person name="Lechner B.E."/>
            <person name="Liimatainen K."/>
            <person name="Lipzen A."/>
            <person name="Lukacs Z."/>
            <person name="Mihaltcheva S."/>
            <person name="Morgado L.N."/>
            <person name="Niskanen T."/>
            <person name="Noordeloos M.E."/>
            <person name="Ohm R.A."/>
            <person name="Ortiz-Santana B."/>
            <person name="Ovrebo C."/>
            <person name="Racz N."/>
            <person name="Riley R."/>
            <person name="Savchenko A."/>
            <person name="Shiryaev A."/>
            <person name="Soop K."/>
            <person name="Spirin V."/>
            <person name="Szebenyi C."/>
            <person name="Tomsovsky M."/>
            <person name="Tulloss R.E."/>
            <person name="Uehling J."/>
            <person name="Grigoriev I.V."/>
            <person name="Vagvolgyi C."/>
            <person name="Papp T."/>
            <person name="Martin F.M."/>
            <person name="Miettinen O."/>
            <person name="Hibbett D.S."/>
            <person name="Nagy L.G."/>
        </authorList>
    </citation>
    <scope>NUCLEOTIDE SEQUENCE [LARGE SCALE GENOMIC DNA]</scope>
    <source>
        <strain evidence="1 2">NL-1719</strain>
    </source>
</reference>
<organism evidence="1 2">
    <name type="scientific">Pluteus cervinus</name>
    <dbReference type="NCBI Taxonomy" id="181527"/>
    <lineage>
        <taxon>Eukaryota</taxon>
        <taxon>Fungi</taxon>
        <taxon>Dikarya</taxon>
        <taxon>Basidiomycota</taxon>
        <taxon>Agaricomycotina</taxon>
        <taxon>Agaricomycetes</taxon>
        <taxon>Agaricomycetidae</taxon>
        <taxon>Agaricales</taxon>
        <taxon>Pluteineae</taxon>
        <taxon>Pluteaceae</taxon>
        <taxon>Pluteus</taxon>
    </lineage>
</organism>
<name>A0ACD3B4P8_9AGAR</name>